<proteinExistence type="predicted"/>
<dbReference type="PANTHER" id="PTHR43767:SF10">
    <property type="entry name" value="SURFACTIN SYNTHASE SUBUNIT 1"/>
    <property type="match status" value="1"/>
</dbReference>
<evidence type="ECO:0000313" key="3">
    <source>
        <dbReference type="Proteomes" id="UP001614391"/>
    </source>
</evidence>
<evidence type="ECO:0000259" key="1">
    <source>
        <dbReference type="Pfam" id="PF00501"/>
    </source>
</evidence>
<dbReference type="Pfam" id="PF00501">
    <property type="entry name" value="AMP-binding"/>
    <property type="match status" value="1"/>
</dbReference>
<feature type="domain" description="AMP-dependent synthetase/ligase" evidence="1">
    <location>
        <begin position="167"/>
        <end position="299"/>
    </location>
</feature>
<dbReference type="InterPro" id="IPR042099">
    <property type="entry name" value="ANL_N_sf"/>
</dbReference>
<dbReference type="RefSeq" id="WP_399610137.1">
    <property type="nucleotide sequence ID" value="NZ_JBITYT010000001.1"/>
</dbReference>
<protein>
    <submittedName>
        <fullName evidence="2">AMP-binding protein</fullName>
    </submittedName>
</protein>
<dbReference type="InterPro" id="IPR050237">
    <property type="entry name" value="ATP-dep_AMP-bd_enzyme"/>
</dbReference>
<dbReference type="SUPFAM" id="SSF56801">
    <property type="entry name" value="Acetyl-CoA synthetase-like"/>
    <property type="match status" value="1"/>
</dbReference>
<comment type="caution">
    <text evidence="2">The sequence shown here is derived from an EMBL/GenBank/DDBJ whole genome shotgun (WGS) entry which is preliminary data.</text>
</comment>
<dbReference type="Gene3D" id="3.40.50.12780">
    <property type="entry name" value="N-terminal domain of ligase-like"/>
    <property type="match status" value="1"/>
</dbReference>
<gene>
    <name evidence="2" type="ORF">ACIGW0_02845</name>
</gene>
<name>A0ABW8CPB6_STRBI</name>
<sequence length="558" mass="58472">MFGDCTRRLDALAARWNTTRTHVALAVVLVTLSRQTADGAAHVGTGGGRSLRLAFPPGLPLREAADRVARHLPGAPGPLTVVTPNPESDLPERIEVEVAPGADGGLALRGTCAPRQMDRLVHALRHPYGPGGTVRDVPVACPADEADLRTWEHAPAPMPATTLDRAFARIARAHPERVAVRLPDAPGTPPPTRRLTYGRAEAEASLLASALVRSGVQLGEPVIVECENPARAAIDLLAVLRAGAVCVPVGRASPERARQVAGLSGARWALCAPRSRAVWERHCRLPADPEGAPARDEPAVEGCLPRSDFTETAFLLVEDGPGLPVRARLSAHTAWTSAIAARIERIGRASTGVVAGGDPSSPAGLSAMWWAFACGATLRWLGSSDPLTVPRDTGAGPPDALFPPEGYGRLLDALDPDGCGEGIGAVVLTGAPCDGDLVKRHFARSPGTRLLAEFSGDRGPLPWTARELTPADAECRLLPNAGRPSDNVRLRVLDESGRSLPPGLIGEVCADGGALPYELLLRDGAMARSLTGHDLRSGRLGQLRADGSLELTGELPLG</sequence>
<organism evidence="2 3">
    <name type="scientific">Streptomyces bikiniensis</name>
    <dbReference type="NCBI Taxonomy" id="1896"/>
    <lineage>
        <taxon>Bacteria</taxon>
        <taxon>Bacillati</taxon>
        <taxon>Actinomycetota</taxon>
        <taxon>Actinomycetes</taxon>
        <taxon>Kitasatosporales</taxon>
        <taxon>Streptomycetaceae</taxon>
        <taxon>Streptomyces</taxon>
    </lineage>
</organism>
<reference evidence="2 3" key="1">
    <citation type="submission" date="2024-10" db="EMBL/GenBank/DDBJ databases">
        <title>The Natural Products Discovery Center: Release of the First 8490 Sequenced Strains for Exploring Actinobacteria Biosynthetic Diversity.</title>
        <authorList>
            <person name="Kalkreuter E."/>
            <person name="Kautsar S.A."/>
            <person name="Yang D."/>
            <person name="Bader C.D."/>
            <person name="Teijaro C.N."/>
            <person name="Fluegel L."/>
            <person name="Davis C.M."/>
            <person name="Simpson J.R."/>
            <person name="Lauterbach L."/>
            <person name="Steele A.D."/>
            <person name="Gui C."/>
            <person name="Meng S."/>
            <person name="Li G."/>
            <person name="Viehrig K."/>
            <person name="Ye F."/>
            <person name="Su P."/>
            <person name="Kiefer A.F."/>
            <person name="Nichols A."/>
            <person name="Cepeda A.J."/>
            <person name="Yan W."/>
            <person name="Fan B."/>
            <person name="Jiang Y."/>
            <person name="Adhikari A."/>
            <person name="Zheng C.-J."/>
            <person name="Schuster L."/>
            <person name="Cowan T.M."/>
            <person name="Smanski M.J."/>
            <person name="Chevrette M.G."/>
            <person name="De Carvalho L.P.S."/>
            <person name="Shen B."/>
        </authorList>
    </citation>
    <scope>NUCLEOTIDE SEQUENCE [LARGE SCALE GENOMIC DNA]</scope>
    <source>
        <strain evidence="2 3">NPDC053346</strain>
    </source>
</reference>
<dbReference type="Proteomes" id="UP001614391">
    <property type="component" value="Unassembled WGS sequence"/>
</dbReference>
<dbReference type="PANTHER" id="PTHR43767">
    <property type="entry name" value="LONG-CHAIN-FATTY-ACID--COA LIGASE"/>
    <property type="match status" value="1"/>
</dbReference>
<dbReference type="EMBL" id="JBITYT010000001">
    <property type="protein sequence ID" value="MFI9118339.1"/>
    <property type="molecule type" value="Genomic_DNA"/>
</dbReference>
<accession>A0ABW8CPB6</accession>
<dbReference type="InterPro" id="IPR000873">
    <property type="entry name" value="AMP-dep_synth/lig_dom"/>
</dbReference>
<evidence type="ECO:0000313" key="2">
    <source>
        <dbReference type="EMBL" id="MFI9118339.1"/>
    </source>
</evidence>
<keyword evidence="3" id="KW-1185">Reference proteome</keyword>